<evidence type="ECO:0000313" key="2">
    <source>
        <dbReference type="WBParaSite" id="JU765_v2.g4021.t1"/>
    </source>
</evidence>
<organism evidence="1 2">
    <name type="scientific">Panagrolaimus sp. JU765</name>
    <dbReference type="NCBI Taxonomy" id="591449"/>
    <lineage>
        <taxon>Eukaryota</taxon>
        <taxon>Metazoa</taxon>
        <taxon>Ecdysozoa</taxon>
        <taxon>Nematoda</taxon>
        <taxon>Chromadorea</taxon>
        <taxon>Rhabditida</taxon>
        <taxon>Tylenchina</taxon>
        <taxon>Panagrolaimomorpha</taxon>
        <taxon>Panagrolaimoidea</taxon>
        <taxon>Panagrolaimidae</taxon>
        <taxon>Panagrolaimus</taxon>
    </lineage>
</organism>
<protein>
    <submittedName>
        <fullName evidence="2">Uncharacterized protein</fullName>
    </submittedName>
</protein>
<sequence>MKIQALGINDLRERQSRSTETNLDESAPISFAHARVRPSTNALLLDLFQRIVSAGTLALIRPAEPLSSNENTMRWEKLGWSW</sequence>
<reference evidence="2" key="1">
    <citation type="submission" date="2022-11" db="UniProtKB">
        <authorList>
            <consortium name="WormBaseParasite"/>
        </authorList>
    </citation>
    <scope>IDENTIFICATION</scope>
</reference>
<name>A0AC34R747_9BILA</name>
<dbReference type="WBParaSite" id="JU765_v2.g4021.t1">
    <property type="protein sequence ID" value="JU765_v2.g4021.t1"/>
    <property type="gene ID" value="JU765_v2.g4021"/>
</dbReference>
<accession>A0AC34R747</accession>
<evidence type="ECO:0000313" key="1">
    <source>
        <dbReference type="Proteomes" id="UP000887576"/>
    </source>
</evidence>
<dbReference type="Proteomes" id="UP000887576">
    <property type="component" value="Unplaced"/>
</dbReference>
<proteinExistence type="predicted"/>